<dbReference type="InterPro" id="IPR056125">
    <property type="entry name" value="DUF7708"/>
</dbReference>
<dbReference type="SMART" id="SM00355">
    <property type="entry name" value="ZnF_C2H2"/>
    <property type="match status" value="2"/>
</dbReference>
<accession>X0L7X5</accession>
<evidence type="ECO:0000256" key="1">
    <source>
        <dbReference type="ARBA" id="ARBA00022737"/>
    </source>
</evidence>
<organism evidence="3">
    <name type="scientific">Fusarium oxysporum f. sp. vasinfectum 25433</name>
    <dbReference type="NCBI Taxonomy" id="1089449"/>
    <lineage>
        <taxon>Eukaryota</taxon>
        <taxon>Fungi</taxon>
        <taxon>Dikarya</taxon>
        <taxon>Ascomycota</taxon>
        <taxon>Pezizomycotina</taxon>
        <taxon>Sordariomycetes</taxon>
        <taxon>Hypocreomycetidae</taxon>
        <taxon>Hypocreales</taxon>
        <taxon>Nectriaceae</taxon>
        <taxon>Fusarium</taxon>
        <taxon>Fusarium oxysporum species complex</taxon>
    </lineage>
</organism>
<dbReference type="PROSITE" id="PS50837">
    <property type="entry name" value="NACHT"/>
    <property type="match status" value="1"/>
</dbReference>
<dbReference type="EMBL" id="JH657943">
    <property type="protein sequence ID" value="EXM21913.1"/>
    <property type="molecule type" value="Genomic_DNA"/>
</dbReference>
<reference evidence="3" key="1">
    <citation type="submission" date="2011-11" db="EMBL/GenBank/DDBJ databases">
        <title>The Genome Sequence of Fusarium oxysporum Cotton.</title>
        <authorList>
            <consortium name="The Broad Institute Genome Sequencing Platform"/>
            <person name="Ma L.-J."/>
            <person name="Gale L.R."/>
            <person name="Schwartz D.C."/>
            <person name="Zhou S."/>
            <person name="Corby-Kistler H."/>
            <person name="Young S.K."/>
            <person name="Zeng Q."/>
            <person name="Gargeya S."/>
            <person name="Fitzgerald M."/>
            <person name="Haas B."/>
            <person name="Abouelleil A."/>
            <person name="Alvarado L."/>
            <person name="Arachchi H.M."/>
            <person name="Berlin A."/>
            <person name="Brown A."/>
            <person name="Chapman S.B."/>
            <person name="Chen Z."/>
            <person name="Dunbar C."/>
            <person name="Freedman E."/>
            <person name="Gearin G."/>
            <person name="Goldberg J."/>
            <person name="Griggs A."/>
            <person name="Gujja S."/>
            <person name="Heiman D."/>
            <person name="Howarth C."/>
            <person name="Larson L."/>
            <person name="Lui A."/>
            <person name="MacDonald P.J.P."/>
            <person name="Montmayeur A."/>
            <person name="Murphy C."/>
            <person name="Neiman D."/>
            <person name="Pearson M."/>
            <person name="Priest M."/>
            <person name="Roberts A."/>
            <person name="Saif S."/>
            <person name="Shea T."/>
            <person name="Shenoy N."/>
            <person name="Sisk P."/>
            <person name="Stolte C."/>
            <person name="Sykes S."/>
            <person name="Wortman J."/>
            <person name="Nusbaum C."/>
            <person name="Birren B."/>
        </authorList>
    </citation>
    <scope>NUCLEOTIDE SEQUENCE [LARGE SCALE GENOMIC DNA]</scope>
    <source>
        <strain evidence="3">25433</strain>
    </source>
</reference>
<dbReference type="Gene3D" id="3.40.50.300">
    <property type="entry name" value="P-loop containing nucleotide triphosphate hydrolases"/>
    <property type="match status" value="1"/>
</dbReference>
<dbReference type="Pfam" id="PF24883">
    <property type="entry name" value="NPHP3_N"/>
    <property type="match status" value="1"/>
</dbReference>
<evidence type="ECO:0000259" key="2">
    <source>
        <dbReference type="PROSITE" id="PS50837"/>
    </source>
</evidence>
<protein>
    <recommendedName>
        <fullName evidence="2">NACHT domain-containing protein</fullName>
    </recommendedName>
</protein>
<gene>
    <name evidence="3" type="ORF">FOTG_10208</name>
</gene>
<dbReference type="PANTHER" id="PTHR10039">
    <property type="entry name" value="AMELOGENIN"/>
    <property type="match status" value="1"/>
</dbReference>
<evidence type="ECO:0000313" key="3">
    <source>
        <dbReference type="EMBL" id="EXM21913.1"/>
    </source>
</evidence>
<dbReference type="SUPFAM" id="SSF48403">
    <property type="entry name" value="Ankyrin repeat"/>
    <property type="match status" value="1"/>
</dbReference>
<dbReference type="Gene3D" id="1.25.40.20">
    <property type="entry name" value="Ankyrin repeat-containing domain"/>
    <property type="match status" value="1"/>
</dbReference>
<dbReference type="OrthoDB" id="21416at2759"/>
<dbReference type="Pfam" id="PF24809">
    <property type="entry name" value="DUF7708"/>
    <property type="match status" value="1"/>
</dbReference>
<dbReference type="Proteomes" id="UP000030701">
    <property type="component" value="Unassembled WGS sequence"/>
</dbReference>
<dbReference type="PANTHER" id="PTHR10039:SF14">
    <property type="entry name" value="NACHT DOMAIN-CONTAINING PROTEIN"/>
    <property type="match status" value="1"/>
</dbReference>
<keyword evidence="1" id="KW-0677">Repeat</keyword>
<feature type="domain" description="NACHT" evidence="2">
    <location>
        <begin position="280"/>
        <end position="430"/>
    </location>
</feature>
<dbReference type="HOGENOM" id="CLU_002406_1_0_1"/>
<dbReference type="InterPro" id="IPR027417">
    <property type="entry name" value="P-loop_NTPase"/>
</dbReference>
<dbReference type="InterPro" id="IPR013087">
    <property type="entry name" value="Znf_C2H2_type"/>
</dbReference>
<dbReference type="InterPro" id="IPR054471">
    <property type="entry name" value="GPIID_WHD"/>
</dbReference>
<dbReference type="Gene3D" id="3.30.160.60">
    <property type="entry name" value="Classic Zinc Finger"/>
    <property type="match status" value="1"/>
</dbReference>
<reference evidence="3" key="2">
    <citation type="submission" date="2012-05" db="EMBL/GenBank/DDBJ databases">
        <title>The Genome Annotation of Fusarium oxysporum Cotton.</title>
        <authorList>
            <consortium name="The Broad Institute Genomics Platform"/>
            <person name="Ma L.-J."/>
            <person name="Corby-Kistler H."/>
            <person name="Broz K."/>
            <person name="Gale L.R."/>
            <person name="Jonkers W."/>
            <person name="O'Donnell K."/>
            <person name="Ploetz R."/>
            <person name="Steinberg C."/>
            <person name="Schwartz D.C."/>
            <person name="VanEtten H."/>
            <person name="Zhou S."/>
            <person name="Young S.K."/>
            <person name="Zeng Q."/>
            <person name="Gargeya S."/>
            <person name="Fitzgerald M."/>
            <person name="Abouelleil A."/>
            <person name="Alvarado L."/>
            <person name="Chapman S.B."/>
            <person name="Gainer-Dewar J."/>
            <person name="Goldberg J."/>
            <person name="Griggs A."/>
            <person name="Gujja S."/>
            <person name="Hansen M."/>
            <person name="Howarth C."/>
            <person name="Imamovic A."/>
            <person name="Ireland A."/>
            <person name="Larimer J."/>
            <person name="McCowan C."/>
            <person name="Murphy C."/>
            <person name="Pearson M."/>
            <person name="Poon T.W."/>
            <person name="Priest M."/>
            <person name="Roberts A."/>
            <person name="Saif S."/>
            <person name="Shea T."/>
            <person name="Sykes S."/>
            <person name="Wortman J."/>
            <person name="Nusbaum C."/>
            <person name="Birren B."/>
        </authorList>
    </citation>
    <scope>NUCLEOTIDE SEQUENCE</scope>
    <source>
        <strain evidence="3">25433</strain>
    </source>
</reference>
<dbReference type="InterPro" id="IPR036770">
    <property type="entry name" value="Ankyrin_rpt-contain_sf"/>
</dbReference>
<dbReference type="InterPro" id="IPR056884">
    <property type="entry name" value="NPHP3-like_N"/>
</dbReference>
<dbReference type="SUPFAM" id="SSF52540">
    <property type="entry name" value="P-loop containing nucleoside triphosphate hydrolases"/>
    <property type="match status" value="1"/>
</dbReference>
<proteinExistence type="predicted"/>
<dbReference type="AlphaFoldDB" id="X0L7X5"/>
<name>X0L7X5_FUSOX</name>
<dbReference type="Pfam" id="PF22939">
    <property type="entry name" value="WHD_GPIID"/>
    <property type="match status" value="1"/>
</dbReference>
<dbReference type="InterPro" id="IPR007111">
    <property type="entry name" value="NACHT_NTPase"/>
</dbReference>
<sequence>MAKNNTEWIINAFESAKVDFTKNLKHPEKYDFTNITSGEDVIKAAKDIEERQTKSRTLRALGRIEPYMKGLEGYAGVIDTFAQAKADILCLIWGPLRLILLMASHLTSAFQKVVEVLQDIGRVLPQFETYTNIFKDNKTIHYGLFLFYRDILDFYATLLNFFAKKSKQPRFCCLPPLDQLDSIMNRITEDARLITTNASLEHVQATDLLRRNALEEFQKAERFRNDEKFLSLSQALESKACKSKLGEIINDTRQRGKLGAWLDINSHFTKWLDVNDSTRCYIWLQGIPGAGKTFLAANLIRQLQAESTAILYGFIDYNSQAMRRPLRLWHSLIFQLVSYNRDLCSIVHELLITKYDSLTSDNEYVEELFSNLVQSSGPLRIVIDGLDEADETERGAAVDYLLRMTESHPNIKILLCSRPERDLEIKLEQKFHIIRVHQHNEVDINNYVKIEGDAWLSELKECGADDESCNQIRTALEALVKRANGMFLYAKLVLNIAKSAADLSVILDELETLPTGLDGAYWRILLRLKSLQPRLQQNAKRILMWVATAKYPLRESEVLQAVSVKHGKEDFNSTQRTAWIDMRRACGPIIETTHGVVQFVHFTAKRYFFGEQSEQFLALSESEAHVTSTCLTYLAFRSFDSVCSSETSILRRQILAGDFILFQYAATCWLDHVNSCSSMLHSEELKKDKSNLLKVYLTQLFQSRLRNVSEDNDTLPLEPQFVGLAAKAELQQRLMLAHNFFTKLRSSQASHEDDPIMVSGSLMKFRRELDLMHCPDRNHTKDCVCEKLTQLYGDCTFRCDYVTCEYYIRGFSNLVDREQHLSLHRKPFKCPENGCLFTDLGFSSSQDLSRHIKAIHKKITVSSDIPSSVFSSLPPGDIFLILQDAVRDNQVQIAESLLDIAKNGPEFPNNMRILLFVACAQSSRNLLDVLFNAATTITIPDFDLDQALAVAIDAQNFYTTKFLLEQGADVNREATWPDDKELKLLDIPATNQRSQYLRWRCWKMLPINRAFALLHSAILDLLVNSQGANLRLFTGFGYVNTYGMFARFKDDDPEVADRLNQLAWLFADTNLVEAGMQYALENNSLSVLSFCLARGVYFDQPLKITKEVIPCFLSNFSPHSSVAKKKSKILTVILKYCESRGLLPDVCRLGTDERHLVQEAEVHFGMEWEHLVMDAVGKTSY</sequence>